<dbReference type="PANTHER" id="PTHR24223">
    <property type="entry name" value="ATP-BINDING CASSETTE SUB-FAMILY C"/>
    <property type="match status" value="1"/>
</dbReference>
<keyword evidence="6" id="KW-1185">Reference proteome</keyword>
<evidence type="ECO:0000256" key="4">
    <source>
        <dbReference type="ARBA" id="ARBA00022840"/>
    </source>
</evidence>
<keyword evidence="3" id="KW-0547">Nucleotide-binding</keyword>
<comment type="similarity">
    <text evidence="2">Belongs to the ABC transporter superfamily. ABCC family. Conjugate transporter (TC 3.A.1.208) subfamily.</text>
</comment>
<dbReference type="AlphaFoldDB" id="Q22TX8"/>
<keyword evidence="4" id="KW-0067">ATP-binding</keyword>
<dbReference type="PANTHER" id="PTHR24223:SF456">
    <property type="entry name" value="MULTIDRUG RESISTANCE-ASSOCIATED PROTEIN LETHAL(2)03659"/>
    <property type="match status" value="1"/>
</dbReference>
<dbReference type="SUPFAM" id="SSF52540">
    <property type="entry name" value="P-loop containing nucleoside triphosphate hydrolases"/>
    <property type="match status" value="1"/>
</dbReference>
<dbReference type="EMBL" id="GG662830">
    <property type="protein sequence ID" value="EAR88909.2"/>
    <property type="molecule type" value="Genomic_DNA"/>
</dbReference>
<evidence type="ECO:0000256" key="2">
    <source>
        <dbReference type="ARBA" id="ARBA00009726"/>
    </source>
</evidence>
<protein>
    <submittedName>
        <fullName evidence="5">ABC transporter C family protein</fullName>
    </submittedName>
</protein>
<sequence>MNQLPSNIYEDISNAKDIFSAGQKHLICLGRAILRKSQLIVLDEATANVDMLTDELIQEKIRQKFENSTVITIVHRLNTIADYDQIRVKLQNKELIVKLKQKFLLNSQHTGVKNSLLIKRIANQNEFQKQTHEISF</sequence>
<proteinExistence type="inferred from homology"/>
<dbReference type="OrthoDB" id="442846at2759"/>
<dbReference type="GO" id="GO:0042626">
    <property type="term" value="F:ATPase-coupled transmembrane transporter activity"/>
    <property type="evidence" value="ECO:0007669"/>
    <property type="project" value="TreeGrafter"/>
</dbReference>
<evidence type="ECO:0000256" key="1">
    <source>
        <dbReference type="ARBA" id="ARBA00004141"/>
    </source>
</evidence>
<comment type="subcellular location">
    <subcellularLocation>
        <location evidence="1">Membrane</location>
        <topology evidence="1">Multi-pass membrane protein</topology>
    </subcellularLocation>
</comment>
<dbReference type="KEGG" id="tet:TTHERM_00265120"/>
<reference evidence="6" key="1">
    <citation type="journal article" date="2006" name="PLoS Biol.">
        <title>Macronuclear genome sequence of the ciliate Tetrahymena thermophila, a model eukaryote.</title>
        <authorList>
            <person name="Eisen J.A."/>
            <person name="Coyne R.S."/>
            <person name="Wu M."/>
            <person name="Wu D."/>
            <person name="Thiagarajan M."/>
            <person name="Wortman J.R."/>
            <person name="Badger J.H."/>
            <person name="Ren Q."/>
            <person name="Amedeo P."/>
            <person name="Jones K.M."/>
            <person name="Tallon L.J."/>
            <person name="Delcher A.L."/>
            <person name="Salzberg S.L."/>
            <person name="Silva J.C."/>
            <person name="Haas B.J."/>
            <person name="Majoros W.H."/>
            <person name="Farzad M."/>
            <person name="Carlton J.M."/>
            <person name="Smith R.K. Jr."/>
            <person name="Garg J."/>
            <person name="Pearlman R.E."/>
            <person name="Karrer K.M."/>
            <person name="Sun L."/>
            <person name="Manning G."/>
            <person name="Elde N.C."/>
            <person name="Turkewitz A.P."/>
            <person name="Asai D.J."/>
            <person name="Wilkes D.E."/>
            <person name="Wang Y."/>
            <person name="Cai H."/>
            <person name="Collins K."/>
            <person name="Stewart B.A."/>
            <person name="Lee S.R."/>
            <person name="Wilamowska K."/>
            <person name="Weinberg Z."/>
            <person name="Ruzzo W.L."/>
            <person name="Wloga D."/>
            <person name="Gaertig J."/>
            <person name="Frankel J."/>
            <person name="Tsao C.-C."/>
            <person name="Gorovsky M.A."/>
            <person name="Keeling P.J."/>
            <person name="Waller R.F."/>
            <person name="Patron N.J."/>
            <person name="Cherry J.M."/>
            <person name="Stover N.A."/>
            <person name="Krieger C.J."/>
            <person name="del Toro C."/>
            <person name="Ryder H.F."/>
            <person name="Williamson S.C."/>
            <person name="Barbeau R.A."/>
            <person name="Hamilton E.P."/>
            <person name="Orias E."/>
        </authorList>
    </citation>
    <scope>NUCLEOTIDE SEQUENCE [LARGE SCALE GENOMIC DNA]</scope>
    <source>
        <strain evidence="6">SB210</strain>
    </source>
</reference>
<dbReference type="RefSeq" id="XP_001009154.2">
    <property type="nucleotide sequence ID" value="XM_001009154.2"/>
</dbReference>
<evidence type="ECO:0000256" key="3">
    <source>
        <dbReference type="ARBA" id="ARBA00022741"/>
    </source>
</evidence>
<dbReference type="Gene3D" id="3.40.50.300">
    <property type="entry name" value="P-loop containing nucleotide triphosphate hydrolases"/>
    <property type="match status" value="1"/>
</dbReference>
<name>Q22TX8_TETTS</name>
<dbReference type="InterPro" id="IPR027417">
    <property type="entry name" value="P-loop_NTPase"/>
</dbReference>
<dbReference type="Proteomes" id="UP000009168">
    <property type="component" value="Unassembled WGS sequence"/>
</dbReference>
<dbReference type="STRING" id="312017.Q22TX8"/>
<dbReference type="GeneID" id="7826127"/>
<dbReference type="InParanoid" id="Q22TX8"/>
<dbReference type="GO" id="GO:0005524">
    <property type="term" value="F:ATP binding"/>
    <property type="evidence" value="ECO:0007669"/>
    <property type="project" value="UniProtKB-KW"/>
</dbReference>
<evidence type="ECO:0000313" key="6">
    <source>
        <dbReference type="Proteomes" id="UP000009168"/>
    </source>
</evidence>
<dbReference type="HOGENOM" id="CLU_000604_61_12_1"/>
<evidence type="ECO:0000313" key="5">
    <source>
        <dbReference type="EMBL" id="EAR88909.2"/>
    </source>
</evidence>
<organism evidence="5 6">
    <name type="scientific">Tetrahymena thermophila (strain SB210)</name>
    <dbReference type="NCBI Taxonomy" id="312017"/>
    <lineage>
        <taxon>Eukaryota</taxon>
        <taxon>Sar</taxon>
        <taxon>Alveolata</taxon>
        <taxon>Ciliophora</taxon>
        <taxon>Intramacronucleata</taxon>
        <taxon>Oligohymenophorea</taxon>
        <taxon>Hymenostomatida</taxon>
        <taxon>Tetrahymenina</taxon>
        <taxon>Tetrahymenidae</taxon>
        <taxon>Tetrahymena</taxon>
    </lineage>
</organism>
<dbReference type="InterPro" id="IPR050173">
    <property type="entry name" value="ABC_transporter_C-like"/>
</dbReference>
<accession>Q22TX8</accession>
<dbReference type="GO" id="GO:0016020">
    <property type="term" value="C:membrane"/>
    <property type="evidence" value="ECO:0007669"/>
    <property type="project" value="UniProtKB-SubCell"/>
</dbReference>
<gene>
    <name evidence="5" type="ORF">TTHERM_00265120</name>
</gene>